<dbReference type="RefSeq" id="WP_014111772.1">
    <property type="nucleotide sequence ID" value="NC_016043.1"/>
</dbReference>
<evidence type="ECO:0000256" key="3">
    <source>
        <dbReference type="ARBA" id="ARBA00023163"/>
    </source>
</evidence>
<dbReference type="InterPro" id="IPR050679">
    <property type="entry name" value="Bact_HTH_transcr_reg"/>
</dbReference>
<dbReference type="CDD" id="cd07377">
    <property type="entry name" value="WHTH_GntR"/>
    <property type="match status" value="1"/>
</dbReference>
<evidence type="ECO:0000259" key="4">
    <source>
        <dbReference type="PROSITE" id="PS50949"/>
    </source>
</evidence>
<dbReference type="GO" id="GO:0003677">
    <property type="term" value="F:DNA binding"/>
    <property type="evidence" value="ECO:0007669"/>
    <property type="project" value="UniProtKB-KW"/>
</dbReference>
<dbReference type="PROSITE" id="PS50949">
    <property type="entry name" value="HTH_GNTR"/>
    <property type="match status" value="1"/>
</dbReference>
<dbReference type="InterPro" id="IPR028978">
    <property type="entry name" value="Chorismate_lyase_/UTRA_dom_sf"/>
</dbReference>
<proteinExistence type="predicted"/>
<dbReference type="Proteomes" id="UP000009284">
    <property type="component" value="Chromosome"/>
</dbReference>
<dbReference type="SUPFAM" id="SSF46785">
    <property type="entry name" value="Winged helix' DNA-binding domain"/>
    <property type="match status" value="1"/>
</dbReference>
<dbReference type="STRING" id="1008459.TASI_1124"/>
<dbReference type="Gene3D" id="3.40.1410.10">
    <property type="entry name" value="Chorismate lyase-like"/>
    <property type="match status" value="1"/>
</dbReference>
<sequence length="236" mass="27505">MTQDTLPEYKKIKNYIVEQIHTGVWLMDQLIPSEHELAQLFNVSRMTVNRAVTELTAEGVLTRRRGAGTYVTQKKFSNVFVTLRNIRADIEATGRFYSAILVRKGRIEHKKLPEEAIHVFFECQNLFCIEMLHMADGIPVQYERRFVDLNLIPSFEVQDFLTISPSQYLIKNSPLENGHYKINAYRCPRDIALQLKMNESDPALVLTRYTYSNEMPLTYVEMWHNGDKFCFDGDLN</sequence>
<dbReference type="InterPro" id="IPR000524">
    <property type="entry name" value="Tscrpt_reg_HTH_GntR"/>
</dbReference>
<dbReference type="KEGG" id="tas:TASI_1124"/>
<dbReference type="SMART" id="SM00345">
    <property type="entry name" value="HTH_GNTR"/>
    <property type="match status" value="1"/>
</dbReference>
<accession>G4Q9V9</accession>
<evidence type="ECO:0000256" key="1">
    <source>
        <dbReference type="ARBA" id="ARBA00023015"/>
    </source>
</evidence>
<name>G4Q9V9_TAYAM</name>
<dbReference type="PRINTS" id="PR00035">
    <property type="entry name" value="HTHGNTR"/>
</dbReference>
<keyword evidence="2" id="KW-0238">DNA-binding</keyword>
<dbReference type="InterPro" id="IPR036390">
    <property type="entry name" value="WH_DNA-bd_sf"/>
</dbReference>
<dbReference type="eggNOG" id="COG2188">
    <property type="taxonomic scope" value="Bacteria"/>
</dbReference>
<dbReference type="Pfam" id="PF00392">
    <property type="entry name" value="GntR"/>
    <property type="match status" value="1"/>
</dbReference>
<keyword evidence="1" id="KW-0805">Transcription regulation</keyword>
<dbReference type="PANTHER" id="PTHR44846">
    <property type="entry name" value="MANNOSYL-D-GLYCERATE TRANSPORT/METABOLISM SYSTEM REPRESSOR MNGR-RELATED"/>
    <property type="match status" value="1"/>
</dbReference>
<gene>
    <name evidence="5" type="ordered locus">TASI_1124</name>
</gene>
<dbReference type="Pfam" id="PF07702">
    <property type="entry name" value="UTRA"/>
    <property type="match status" value="1"/>
</dbReference>
<dbReference type="HOGENOM" id="CLU_063236_0_0_4"/>
<dbReference type="FunFam" id="1.10.10.10:FF:000079">
    <property type="entry name" value="GntR family transcriptional regulator"/>
    <property type="match status" value="1"/>
</dbReference>
<keyword evidence="6" id="KW-1185">Reference proteome</keyword>
<evidence type="ECO:0000313" key="6">
    <source>
        <dbReference type="Proteomes" id="UP000009284"/>
    </source>
</evidence>
<dbReference type="AlphaFoldDB" id="G4Q9V9"/>
<dbReference type="SUPFAM" id="SSF64288">
    <property type="entry name" value="Chorismate lyase-like"/>
    <property type="match status" value="1"/>
</dbReference>
<protein>
    <submittedName>
        <fullName evidence="5">Transcriptional regulator, histidine utilization repressor, GntR family</fullName>
    </submittedName>
</protein>
<dbReference type="GO" id="GO:0003700">
    <property type="term" value="F:DNA-binding transcription factor activity"/>
    <property type="evidence" value="ECO:0007669"/>
    <property type="project" value="InterPro"/>
</dbReference>
<keyword evidence="3" id="KW-0804">Transcription</keyword>
<feature type="domain" description="HTH gntR-type" evidence="4">
    <location>
        <begin position="6"/>
        <end position="74"/>
    </location>
</feature>
<reference evidence="5 6" key="2">
    <citation type="journal article" date="2012" name="PLoS ONE">
        <title>Genomic characterization of the taylorella genus.</title>
        <authorList>
            <person name="Hebert L."/>
            <person name="Moumen B."/>
            <person name="Pons N."/>
            <person name="Duquesne F."/>
            <person name="Breuil M.F."/>
            <person name="Goux D."/>
            <person name="Batto J.M."/>
            <person name="Laugier C."/>
            <person name="Renault P."/>
            <person name="Petry S."/>
        </authorList>
    </citation>
    <scope>NUCLEOTIDE SEQUENCE [LARGE SCALE GENOMIC DNA]</scope>
    <source>
        <strain evidence="5 6">MCE3</strain>
    </source>
</reference>
<dbReference type="EMBL" id="CP003059">
    <property type="protein sequence ID" value="AEP36878.1"/>
    <property type="molecule type" value="Genomic_DNA"/>
</dbReference>
<dbReference type="InterPro" id="IPR036388">
    <property type="entry name" value="WH-like_DNA-bd_sf"/>
</dbReference>
<organism evidence="5 6">
    <name type="scientific">Taylorella asinigenitalis (strain MCE3)</name>
    <dbReference type="NCBI Taxonomy" id="1008459"/>
    <lineage>
        <taxon>Bacteria</taxon>
        <taxon>Pseudomonadati</taxon>
        <taxon>Pseudomonadota</taxon>
        <taxon>Betaproteobacteria</taxon>
        <taxon>Burkholderiales</taxon>
        <taxon>Alcaligenaceae</taxon>
        <taxon>Taylorella</taxon>
    </lineage>
</organism>
<evidence type="ECO:0000256" key="2">
    <source>
        <dbReference type="ARBA" id="ARBA00023125"/>
    </source>
</evidence>
<dbReference type="InterPro" id="IPR011663">
    <property type="entry name" value="UTRA"/>
</dbReference>
<dbReference type="OrthoDB" id="9808698at2"/>
<dbReference type="Gene3D" id="1.10.10.10">
    <property type="entry name" value="Winged helix-like DNA-binding domain superfamily/Winged helix DNA-binding domain"/>
    <property type="match status" value="1"/>
</dbReference>
<reference key="1">
    <citation type="submission" date="2011-09" db="EMBL/GenBank/DDBJ databases">
        <title>Genomic characterization of the Taylorella genus.</title>
        <authorList>
            <person name="Hebert L."/>
            <person name="Moumen B."/>
            <person name="Pons N."/>
            <person name="Duquesne F."/>
            <person name="Breuil M.-F."/>
            <person name="Goux D."/>
            <person name="Batto J.-M."/>
            <person name="Renault P."/>
            <person name="Laugier C."/>
            <person name="Petry S."/>
        </authorList>
    </citation>
    <scope>NUCLEOTIDE SEQUENCE</scope>
    <source>
        <strain>MCE3</strain>
    </source>
</reference>
<dbReference type="SMART" id="SM00866">
    <property type="entry name" value="UTRA"/>
    <property type="match status" value="1"/>
</dbReference>
<evidence type="ECO:0000313" key="5">
    <source>
        <dbReference type="EMBL" id="AEP36878.1"/>
    </source>
</evidence>
<dbReference type="PANTHER" id="PTHR44846:SF16">
    <property type="entry name" value="TRANSCRIPTIONAL REGULATOR PHNF-RELATED"/>
    <property type="match status" value="1"/>
</dbReference>